<dbReference type="Proteomes" id="UP000294508">
    <property type="component" value="Unassembled WGS sequence"/>
</dbReference>
<sequence length="154" mass="17428">MTENPGELVEQAVERSLLLIETWPAWDGQPLTSDDGRIYTPHKAVRRIADHIIDHLAEVEALLAGVPTQPDEWHASALTAPADLAPFTVDDAKEAEQRLRRLGRTFALRYAAVDPAEWDKDRSPNWTLRQIAEHLTESEWYADQVGSLRRAEQP</sequence>
<reference evidence="1 2" key="1">
    <citation type="journal article" date="2015" name="Stand. Genomic Sci.">
        <title>Genomic Encyclopedia of Bacterial and Archaeal Type Strains, Phase III: the genomes of soil and plant-associated and newly described type strains.</title>
        <authorList>
            <person name="Whitman W.B."/>
            <person name="Woyke T."/>
            <person name="Klenk H.P."/>
            <person name="Zhou Y."/>
            <person name="Lilburn T.G."/>
            <person name="Beck B.J."/>
            <person name="De Vos P."/>
            <person name="Vandamme P."/>
            <person name="Eisen J.A."/>
            <person name="Garrity G."/>
            <person name="Hugenholtz P."/>
            <person name="Kyrpides N.C."/>
        </authorList>
    </citation>
    <scope>NUCLEOTIDE SEQUENCE [LARGE SCALE GENOMIC DNA]</scope>
    <source>
        <strain evidence="1 2">VKM Ac-2572</strain>
    </source>
</reference>
<accession>A0A4R2H3N3</accession>
<comment type="caution">
    <text evidence="1">The sequence shown here is derived from an EMBL/GenBank/DDBJ whole genome shotgun (WGS) entry which is preliminary data.</text>
</comment>
<keyword evidence="2" id="KW-1185">Reference proteome</keyword>
<dbReference type="AlphaFoldDB" id="A0A4R2H3N3"/>
<dbReference type="EMBL" id="SLWN01000014">
    <property type="protein sequence ID" value="TCO19114.1"/>
    <property type="molecule type" value="Genomic_DNA"/>
</dbReference>
<name>A0A4R2H3N3_9ACTN</name>
<evidence type="ECO:0000313" key="1">
    <source>
        <dbReference type="EMBL" id="TCO19114.1"/>
    </source>
</evidence>
<dbReference type="RefSeq" id="WP_199238555.1">
    <property type="nucleotide sequence ID" value="NZ_SLWN01000014.1"/>
</dbReference>
<evidence type="ECO:0000313" key="2">
    <source>
        <dbReference type="Proteomes" id="UP000294508"/>
    </source>
</evidence>
<proteinExistence type="predicted"/>
<evidence type="ECO:0008006" key="3">
    <source>
        <dbReference type="Google" id="ProtNLM"/>
    </source>
</evidence>
<organism evidence="1 2">
    <name type="scientific">Kribbella steppae</name>
    <dbReference type="NCBI Taxonomy" id="2512223"/>
    <lineage>
        <taxon>Bacteria</taxon>
        <taxon>Bacillati</taxon>
        <taxon>Actinomycetota</taxon>
        <taxon>Actinomycetes</taxon>
        <taxon>Propionibacteriales</taxon>
        <taxon>Kribbellaceae</taxon>
        <taxon>Kribbella</taxon>
    </lineage>
</organism>
<protein>
    <recommendedName>
        <fullName evidence="3">DinB family protein</fullName>
    </recommendedName>
</protein>
<gene>
    <name evidence="1" type="ORF">EV652_11493</name>
</gene>